<accession>A0ABD5XTM6</accession>
<keyword evidence="1" id="KW-0479">Metal-binding</keyword>
<feature type="domain" description="SWIM-type" evidence="3">
    <location>
        <begin position="46"/>
        <end position="81"/>
    </location>
</feature>
<proteinExistence type="predicted"/>
<dbReference type="PROSITE" id="PS50966">
    <property type="entry name" value="ZF_SWIM"/>
    <property type="match status" value="1"/>
</dbReference>
<keyword evidence="5" id="KW-1185">Reference proteome</keyword>
<organism evidence="4 5">
    <name type="scientific">Halosimplex aquaticum</name>
    <dbReference type="NCBI Taxonomy" id="3026162"/>
    <lineage>
        <taxon>Archaea</taxon>
        <taxon>Methanobacteriati</taxon>
        <taxon>Methanobacteriota</taxon>
        <taxon>Stenosarchaea group</taxon>
        <taxon>Halobacteria</taxon>
        <taxon>Halobacteriales</taxon>
        <taxon>Haloarculaceae</taxon>
        <taxon>Halosimplex</taxon>
    </lineage>
</organism>
<dbReference type="AlphaFoldDB" id="A0ABD5XTM6"/>
<dbReference type="EMBL" id="JBHTAS010000001">
    <property type="protein sequence ID" value="MFC7138479.1"/>
    <property type="molecule type" value="Genomic_DNA"/>
</dbReference>
<sequence>MHPLEQLDFPTRAAKRAQYEAFEFVLTTEGILVRNCSHPDPSEHEYLVAIEGGLPTECECPADEHYESACKHRVAVAIRRPLLDAMAPASQPIVADGGRVESSTTLSDFEEVTDRRGGTDDSDESGEDCDECIGEFPCWECVLFGRKELPD</sequence>
<dbReference type="Pfam" id="PF04434">
    <property type="entry name" value="SWIM"/>
    <property type="match status" value="1"/>
</dbReference>
<comment type="caution">
    <text evidence="4">The sequence shown here is derived from an EMBL/GenBank/DDBJ whole genome shotgun (WGS) entry which is preliminary data.</text>
</comment>
<dbReference type="Proteomes" id="UP001596432">
    <property type="component" value="Unassembled WGS sequence"/>
</dbReference>
<feature type="region of interest" description="Disordered" evidence="2">
    <location>
        <begin position="90"/>
        <end position="128"/>
    </location>
</feature>
<dbReference type="InterPro" id="IPR007527">
    <property type="entry name" value="Znf_SWIM"/>
</dbReference>
<protein>
    <submittedName>
        <fullName evidence="4">SWIM zinc finger family protein</fullName>
    </submittedName>
</protein>
<evidence type="ECO:0000259" key="3">
    <source>
        <dbReference type="PROSITE" id="PS50966"/>
    </source>
</evidence>
<evidence type="ECO:0000313" key="4">
    <source>
        <dbReference type="EMBL" id="MFC7138479.1"/>
    </source>
</evidence>
<dbReference type="RefSeq" id="WP_274324104.1">
    <property type="nucleotide sequence ID" value="NZ_CP118158.1"/>
</dbReference>
<evidence type="ECO:0000256" key="2">
    <source>
        <dbReference type="SAM" id="MobiDB-lite"/>
    </source>
</evidence>
<evidence type="ECO:0000256" key="1">
    <source>
        <dbReference type="PROSITE-ProRule" id="PRU00325"/>
    </source>
</evidence>
<dbReference type="GO" id="GO:0008270">
    <property type="term" value="F:zinc ion binding"/>
    <property type="evidence" value="ECO:0007669"/>
    <property type="project" value="UniProtKB-KW"/>
</dbReference>
<dbReference type="GeneID" id="78818718"/>
<reference evidence="4 5" key="1">
    <citation type="journal article" date="2019" name="Int. J. Syst. Evol. Microbiol.">
        <title>The Global Catalogue of Microorganisms (GCM) 10K type strain sequencing project: providing services to taxonomists for standard genome sequencing and annotation.</title>
        <authorList>
            <consortium name="The Broad Institute Genomics Platform"/>
            <consortium name="The Broad Institute Genome Sequencing Center for Infectious Disease"/>
            <person name="Wu L."/>
            <person name="Ma J."/>
        </authorList>
    </citation>
    <scope>NUCLEOTIDE SEQUENCE [LARGE SCALE GENOMIC DNA]</scope>
    <source>
        <strain evidence="4 5">XZYJT29</strain>
    </source>
</reference>
<gene>
    <name evidence="4" type="ORF">ACFQMA_01345</name>
</gene>
<keyword evidence="1" id="KW-0862">Zinc</keyword>
<name>A0ABD5XTM6_9EURY</name>
<keyword evidence="1" id="KW-0863">Zinc-finger</keyword>
<evidence type="ECO:0000313" key="5">
    <source>
        <dbReference type="Proteomes" id="UP001596432"/>
    </source>
</evidence>